<dbReference type="Gene3D" id="3.40.50.620">
    <property type="entry name" value="HUPs"/>
    <property type="match status" value="1"/>
</dbReference>
<accession>A0A379AJ56</accession>
<dbReference type="InterPro" id="IPR014729">
    <property type="entry name" value="Rossmann-like_a/b/a_fold"/>
</dbReference>
<organism evidence="2 3">
    <name type="scientific">Enterobacter agglomerans</name>
    <name type="common">Erwinia herbicola</name>
    <name type="synonym">Pantoea agglomerans</name>
    <dbReference type="NCBI Taxonomy" id="549"/>
    <lineage>
        <taxon>Bacteria</taxon>
        <taxon>Pseudomonadati</taxon>
        <taxon>Pseudomonadota</taxon>
        <taxon>Gammaproteobacteria</taxon>
        <taxon>Enterobacterales</taxon>
        <taxon>Erwiniaceae</taxon>
        <taxon>Pantoea</taxon>
        <taxon>Pantoea agglomerans group</taxon>
    </lineage>
</organism>
<dbReference type="InterPro" id="IPR006050">
    <property type="entry name" value="DNA_photolyase_N"/>
</dbReference>
<name>A0A379AJ56_ENTAG</name>
<proteinExistence type="predicted"/>
<keyword evidence="3" id="KW-1185">Reference proteome</keyword>
<dbReference type="GO" id="GO:0003904">
    <property type="term" value="F:deoxyribodipyrimidine photo-lyase activity"/>
    <property type="evidence" value="ECO:0007669"/>
    <property type="project" value="UniProtKB-EC"/>
</dbReference>
<dbReference type="EC" id="4.1.99.3" evidence="2"/>
<dbReference type="Pfam" id="PF00875">
    <property type="entry name" value="DNA_photolyase"/>
    <property type="match status" value="1"/>
</dbReference>
<dbReference type="InterPro" id="IPR036155">
    <property type="entry name" value="Crypto/Photolyase_N_sf"/>
</dbReference>
<dbReference type="EMBL" id="UGSO01000001">
    <property type="protein sequence ID" value="SUB17867.1"/>
    <property type="molecule type" value="Genomic_DNA"/>
</dbReference>
<dbReference type="AlphaFoldDB" id="A0A379AJ56"/>
<reference evidence="2 3" key="1">
    <citation type="submission" date="2018-06" db="EMBL/GenBank/DDBJ databases">
        <authorList>
            <consortium name="Pathogen Informatics"/>
            <person name="Doyle S."/>
        </authorList>
    </citation>
    <scope>NUCLEOTIDE SEQUENCE [LARGE SCALE GENOMIC DNA]</scope>
    <source>
        <strain evidence="2 3">NCTC9381</strain>
    </source>
</reference>
<evidence type="ECO:0000313" key="3">
    <source>
        <dbReference type="Proteomes" id="UP000254640"/>
    </source>
</evidence>
<dbReference type="PROSITE" id="PS51645">
    <property type="entry name" value="PHR_CRY_ALPHA_BETA"/>
    <property type="match status" value="1"/>
</dbReference>
<dbReference type="SUPFAM" id="SSF52425">
    <property type="entry name" value="Cryptochrome/photolyase, N-terminal domain"/>
    <property type="match status" value="1"/>
</dbReference>
<protein>
    <submittedName>
        <fullName evidence="2">Deoxyribodipyrimidine photo-lyase</fullName>
        <ecNumber evidence="2">4.1.99.3</ecNumber>
    </submittedName>
</protein>
<dbReference type="Proteomes" id="UP000254640">
    <property type="component" value="Unassembled WGS sequence"/>
</dbReference>
<gene>
    <name evidence="2" type="primary">phrB_6</name>
    <name evidence="2" type="ORF">NCTC9381_03801</name>
</gene>
<feature type="domain" description="Photolyase/cryptochrome alpha/beta" evidence="1">
    <location>
        <begin position="2"/>
        <end position="45"/>
    </location>
</feature>
<evidence type="ECO:0000313" key="2">
    <source>
        <dbReference type="EMBL" id="SUB17867.1"/>
    </source>
</evidence>
<sequence>MTTHLVWLRNDLRVNDNLALHAACRDSDAKVIALYLATPAQWQQA</sequence>
<evidence type="ECO:0000259" key="1">
    <source>
        <dbReference type="PROSITE" id="PS51645"/>
    </source>
</evidence>
<keyword evidence="2" id="KW-0456">Lyase</keyword>